<keyword evidence="1" id="KW-1133">Transmembrane helix</keyword>
<feature type="transmembrane region" description="Helical" evidence="1">
    <location>
        <begin position="194"/>
        <end position="212"/>
    </location>
</feature>
<comment type="caution">
    <text evidence="2">The sequence shown here is derived from an EMBL/GenBank/DDBJ whole genome shotgun (WGS) entry which is preliminary data.</text>
</comment>
<keyword evidence="1" id="KW-0472">Membrane</keyword>
<dbReference type="EMBL" id="JBDLBR010000001">
    <property type="protein sequence ID" value="MEN7535800.1"/>
    <property type="molecule type" value="Genomic_DNA"/>
</dbReference>
<gene>
    <name evidence="2" type="ORF">ABDJ38_01255</name>
</gene>
<accession>A0ABV0CSE9</accession>
<evidence type="ECO:0000256" key="1">
    <source>
        <dbReference type="SAM" id="Phobius"/>
    </source>
</evidence>
<dbReference type="Gene3D" id="1.20.120.1630">
    <property type="match status" value="1"/>
</dbReference>
<evidence type="ECO:0000313" key="2">
    <source>
        <dbReference type="EMBL" id="MEN7535800.1"/>
    </source>
</evidence>
<feature type="transmembrane region" description="Helical" evidence="1">
    <location>
        <begin position="265"/>
        <end position="292"/>
    </location>
</feature>
<feature type="transmembrane region" description="Helical" evidence="1">
    <location>
        <begin position="135"/>
        <end position="156"/>
    </location>
</feature>
<dbReference type="Pfam" id="PF06966">
    <property type="entry name" value="DUF1295"/>
    <property type="match status" value="1"/>
</dbReference>
<feature type="transmembrane region" description="Helical" evidence="1">
    <location>
        <begin position="232"/>
        <end position="253"/>
    </location>
</feature>
<keyword evidence="1" id="KW-0812">Transmembrane</keyword>
<dbReference type="InterPro" id="IPR010721">
    <property type="entry name" value="UstE-like"/>
</dbReference>
<sequence>MSTVAKSPARRPVSDVSTGVGLVGLFTLTVCILIARAWPTIGPIVGIGADRGPLSGPNAALLAMVLTGLAMATWSVVVDKVHRRPSTGIDWANKRPLEETIDISVTKLAGLWATWAVIGFVYYLGRWYWEGQYVFAMEVIGFAIVPMFVLSVPYVLMLDRVMVNPRDHAWHFGAMLIGREKFDMREVKKHWRAWAIKGFFSAFMISILPFGFAHVVEANIGEAVRDPVRLGLLMFEFLFVVDVQIGTVGYLLTMRPLDAHIRSGNPFLAGWLAALMCYPPFVYGLMGAGGAIQYEYNTSGWGHWLAGHTALLWVWAFWLAFLTAVYAWATVAFGIRFSNLTYRGVLTHGPYRFTRHPAYLSKNAFWWCSVMPFLVTSNSLVDAVRNTVFLGLVSGIYYWRAKTEEAHLLGEDPKYREYHAWMSEHGLITAPLTRLLRRLNPARRVAE</sequence>
<dbReference type="RefSeq" id="WP_346783260.1">
    <property type="nucleotide sequence ID" value="NZ_JBDLBR010000001.1"/>
</dbReference>
<dbReference type="Proteomes" id="UP001484535">
    <property type="component" value="Unassembled WGS sequence"/>
</dbReference>
<feature type="transmembrane region" description="Helical" evidence="1">
    <location>
        <begin position="59"/>
        <end position="78"/>
    </location>
</feature>
<feature type="transmembrane region" description="Helical" evidence="1">
    <location>
        <begin position="312"/>
        <end position="335"/>
    </location>
</feature>
<name>A0ABV0CSE9_9SPHN</name>
<organism evidence="2 3">
    <name type="scientific">Aurantiacibacter flavus</name>
    <dbReference type="NCBI Taxonomy" id="3145232"/>
    <lineage>
        <taxon>Bacteria</taxon>
        <taxon>Pseudomonadati</taxon>
        <taxon>Pseudomonadota</taxon>
        <taxon>Alphaproteobacteria</taxon>
        <taxon>Sphingomonadales</taxon>
        <taxon>Erythrobacteraceae</taxon>
        <taxon>Aurantiacibacter</taxon>
    </lineage>
</organism>
<feature type="transmembrane region" description="Helical" evidence="1">
    <location>
        <begin position="108"/>
        <end position="129"/>
    </location>
</feature>
<reference evidence="2 3" key="1">
    <citation type="submission" date="2024-05" db="EMBL/GenBank/DDBJ databases">
        <authorList>
            <person name="Park S."/>
        </authorList>
    </citation>
    <scope>NUCLEOTIDE SEQUENCE [LARGE SCALE GENOMIC DNA]</scope>
    <source>
        <strain evidence="2 3">DGU5</strain>
    </source>
</reference>
<proteinExistence type="predicted"/>
<protein>
    <submittedName>
        <fullName evidence="2">DUF1295 domain-containing protein</fullName>
    </submittedName>
</protein>
<keyword evidence="3" id="KW-1185">Reference proteome</keyword>
<evidence type="ECO:0000313" key="3">
    <source>
        <dbReference type="Proteomes" id="UP001484535"/>
    </source>
</evidence>
<feature type="transmembrane region" description="Helical" evidence="1">
    <location>
        <begin position="20"/>
        <end position="39"/>
    </location>
</feature>